<proteinExistence type="inferred from homology"/>
<dbReference type="PROSITE" id="PS00211">
    <property type="entry name" value="ABC_TRANSPORTER_1"/>
    <property type="match status" value="1"/>
</dbReference>
<dbReference type="InterPro" id="IPR050250">
    <property type="entry name" value="Macrolide_Exporter_MacB"/>
</dbReference>
<evidence type="ECO:0000313" key="17">
    <source>
        <dbReference type="Proteomes" id="UP000293433"/>
    </source>
</evidence>
<keyword evidence="3" id="KW-1003">Cell membrane</keyword>
<dbReference type="InterPro" id="IPR025857">
    <property type="entry name" value="MacB_PCD"/>
</dbReference>
<evidence type="ECO:0000256" key="1">
    <source>
        <dbReference type="ARBA" id="ARBA00004429"/>
    </source>
</evidence>
<sequence>MTAFPTAGPAAALIELRGIGRDFGTAQAPSTVLDGIDLRIEAGEYVAIVGPSGSGKSTLMNILGGLDRPSRGQYLHEGRDVSRCSADELAALRRHSFGFVFQRYNLLAGDSALANVEVPALYAGVDAGERRRRAAALLDRLGLAGRSGHRPDQLSGGQQQRVSIARALMNGAQVILADEPTGALDRESGRQVMALLRELHEAGHTLVLITHDEAVARQAGRRIRIEDGRIVEDQRLAGPAAAPAAPVAATPPPPSARSSWRHDLGEALRLAQRALRSHLLRTALTLLGVVIGVASVVAMLALGDGSKAQVLERIEAMGADLLVVRPGARNVRTREESASLLPEDAAAIAELPGVRLAVPEYGQAQQIRAGSVDVTTQVNGTGVDYAQARGWRLAAGTFHSAADERGAAAVLVLGHTVAQQLFEDGSDPVGQTVLVRNVPFLVIGVLAPKGASASGNDQDDVALMPLSTARLRLYGRAHLRAITVQVQDVARADAVADTVRALLRERHGKDDFQVRNMASLLETASQTQDTLTLLLGSVAAISLLVGGIGVMNIMWVSVTERVREIGIRMACGARMRHILMQFNLEALLVCSAGGLIGVALGLAAAALAEQAGAPVRFAGLPIVLALGTSLGIGLLFGYLPARRAARLDPVQALATQ</sequence>
<dbReference type="InterPro" id="IPR003593">
    <property type="entry name" value="AAA+_ATPase"/>
</dbReference>
<dbReference type="InterPro" id="IPR003439">
    <property type="entry name" value="ABC_transporter-like_ATP-bd"/>
</dbReference>
<dbReference type="InterPro" id="IPR017911">
    <property type="entry name" value="MacB-like_ATP-bd"/>
</dbReference>
<feature type="compositionally biased region" description="Low complexity" evidence="13">
    <location>
        <begin position="237"/>
        <end position="248"/>
    </location>
</feature>
<keyword evidence="17" id="KW-1185">Reference proteome</keyword>
<evidence type="ECO:0000256" key="14">
    <source>
        <dbReference type="SAM" id="Phobius"/>
    </source>
</evidence>
<dbReference type="Pfam" id="PF02687">
    <property type="entry name" value="FtsX"/>
    <property type="match status" value="1"/>
</dbReference>
<evidence type="ECO:0000256" key="10">
    <source>
        <dbReference type="ARBA" id="ARBA00023251"/>
    </source>
</evidence>
<dbReference type="SUPFAM" id="SSF52540">
    <property type="entry name" value="P-loop containing nucleoside triphosphate hydrolases"/>
    <property type="match status" value="1"/>
</dbReference>
<keyword evidence="5 14" id="KW-0812">Transmembrane</keyword>
<dbReference type="GO" id="GO:0046677">
    <property type="term" value="P:response to antibiotic"/>
    <property type="evidence" value="ECO:0007669"/>
    <property type="project" value="UniProtKB-KW"/>
</dbReference>
<evidence type="ECO:0000256" key="8">
    <source>
        <dbReference type="ARBA" id="ARBA00022989"/>
    </source>
</evidence>
<keyword evidence="4" id="KW-0997">Cell inner membrane</keyword>
<dbReference type="CDD" id="cd03255">
    <property type="entry name" value="ABC_MJ0796_LolCDE_FtsE"/>
    <property type="match status" value="1"/>
</dbReference>
<feature type="domain" description="ABC transporter" evidence="15">
    <location>
        <begin position="14"/>
        <end position="252"/>
    </location>
</feature>
<dbReference type="GO" id="GO:0022857">
    <property type="term" value="F:transmembrane transporter activity"/>
    <property type="evidence" value="ECO:0007669"/>
    <property type="project" value="TreeGrafter"/>
</dbReference>
<evidence type="ECO:0000256" key="5">
    <source>
        <dbReference type="ARBA" id="ARBA00022692"/>
    </source>
</evidence>
<evidence type="ECO:0000256" key="7">
    <source>
        <dbReference type="ARBA" id="ARBA00022840"/>
    </source>
</evidence>
<dbReference type="Gene3D" id="3.40.50.300">
    <property type="entry name" value="P-loop containing nucleotide triphosphate hydrolases"/>
    <property type="match status" value="1"/>
</dbReference>
<evidence type="ECO:0000256" key="11">
    <source>
        <dbReference type="ARBA" id="ARBA00038076"/>
    </source>
</evidence>
<evidence type="ECO:0000313" key="16">
    <source>
        <dbReference type="EMBL" id="RZS56832.1"/>
    </source>
</evidence>
<dbReference type="AlphaFoldDB" id="A0A4Q7LRI1"/>
<dbReference type="FunFam" id="3.40.50.300:FF:000032">
    <property type="entry name" value="Export ABC transporter ATP-binding protein"/>
    <property type="match status" value="1"/>
</dbReference>
<dbReference type="PANTHER" id="PTHR30572:SF4">
    <property type="entry name" value="ABC TRANSPORTER PERMEASE YTRF"/>
    <property type="match status" value="1"/>
</dbReference>
<keyword evidence="10" id="KW-0046">Antibiotic resistance</keyword>
<accession>A0A4Q7LRI1</accession>
<comment type="caution">
    <text evidence="16">The sequence shown here is derived from an EMBL/GenBank/DDBJ whole genome shotgun (WGS) entry which is preliminary data.</text>
</comment>
<keyword evidence="7 16" id="KW-0067">ATP-binding</keyword>
<keyword evidence="6" id="KW-0547">Nucleotide-binding</keyword>
<dbReference type="SMART" id="SM00382">
    <property type="entry name" value="AAA"/>
    <property type="match status" value="1"/>
</dbReference>
<dbReference type="OrthoDB" id="4814201at2"/>
<dbReference type="Proteomes" id="UP000293433">
    <property type="component" value="Unassembled WGS sequence"/>
</dbReference>
<feature type="transmembrane region" description="Helical" evidence="14">
    <location>
        <begin position="584"/>
        <end position="608"/>
    </location>
</feature>
<evidence type="ECO:0000256" key="4">
    <source>
        <dbReference type="ARBA" id="ARBA00022519"/>
    </source>
</evidence>
<comment type="similarity">
    <text evidence="11">Belongs to the ABC-4 integral membrane protein family.</text>
</comment>
<dbReference type="GO" id="GO:0016887">
    <property type="term" value="F:ATP hydrolysis activity"/>
    <property type="evidence" value="ECO:0007669"/>
    <property type="project" value="InterPro"/>
</dbReference>
<gene>
    <name evidence="16" type="ORF">EV685_1387</name>
</gene>
<evidence type="ECO:0000256" key="6">
    <source>
        <dbReference type="ARBA" id="ARBA00022741"/>
    </source>
</evidence>
<dbReference type="InterPro" id="IPR003838">
    <property type="entry name" value="ABC3_permease_C"/>
</dbReference>
<dbReference type="GO" id="GO:0005524">
    <property type="term" value="F:ATP binding"/>
    <property type="evidence" value="ECO:0007669"/>
    <property type="project" value="UniProtKB-KW"/>
</dbReference>
<dbReference type="EMBL" id="SGWV01000008">
    <property type="protein sequence ID" value="RZS56832.1"/>
    <property type="molecule type" value="Genomic_DNA"/>
</dbReference>
<organism evidence="16 17">
    <name type="scientific">Sphaerotilus mobilis</name>
    <dbReference type="NCBI Taxonomy" id="47994"/>
    <lineage>
        <taxon>Bacteria</taxon>
        <taxon>Pseudomonadati</taxon>
        <taxon>Pseudomonadota</taxon>
        <taxon>Betaproteobacteria</taxon>
        <taxon>Burkholderiales</taxon>
        <taxon>Sphaerotilaceae</taxon>
        <taxon>Sphaerotilus</taxon>
    </lineage>
</organism>
<dbReference type="PANTHER" id="PTHR30572">
    <property type="entry name" value="MEMBRANE COMPONENT OF TRANSPORTER-RELATED"/>
    <property type="match status" value="1"/>
</dbReference>
<keyword evidence="9 14" id="KW-0472">Membrane</keyword>
<evidence type="ECO:0000259" key="15">
    <source>
        <dbReference type="PROSITE" id="PS50893"/>
    </source>
</evidence>
<dbReference type="RefSeq" id="WP_130481256.1">
    <property type="nucleotide sequence ID" value="NZ_SGWV01000008.1"/>
</dbReference>
<evidence type="ECO:0000256" key="2">
    <source>
        <dbReference type="ARBA" id="ARBA00022448"/>
    </source>
</evidence>
<comment type="similarity">
    <text evidence="12">Belongs to the ABC transporter superfamily. Macrolide exporter (TC 3.A.1.122) family.</text>
</comment>
<dbReference type="PROSITE" id="PS50893">
    <property type="entry name" value="ABC_TRANSPORTER_2"/>
    <property type="match status" value="1"/>
</dbReference>
<protein>
    <submittedName>
        <fullName evidence="16">Macrolide transport system ATP-binding/permease protein</fullName>
    </submittedName>
</protein>
<comment type="subcellular location">
    <subcellularLocation>
        <location evidence="1">Cell inner membrane</location>
        <topology evidence="1">Multi-pass membrane protein</topology>
    </subcellularLocation>
</comment>
<evidence type="ECO:0000256" key="13">
    <source>
        <dbReference type="SAM" id="MobiDB-lite"/>
    </source>
</evidence>
<dbReference type="Pfam" id="PF00005">
    <property type="entry name" value="ABC_tran"/>
    <property type="match status" value="1"/>
</dbReference>
<feature type="transmembrane region" description="Helical" evidence="14">
    <location>
        <begin position="620"/>
        <end position="639"/>
    </location>
</feature>
<keyword evidence="2" id="KW-0813">Transport</keyword>
<feature type="region of interest" description="Disordered" evidence="13">
    <location>
        <begin position="236"/>
        <end position="260"/>
    </location>
</feature>
<name>A0A4Q7LRI1_9BURK</name>
<dbReference type="GO" id="GO:0005886">
    <property type="term" value="C:plasma membrane"/>
    <property type="evidence" value="ECO:0007669"/>
    <property type="project" value="UniProtKB-SubCell"/>
</dbReference>
<keyword evidence="8 14" id="KW-1133">Transmembrane helix</keyword>
<evidence type="ECO:0000256" key="3">
    <source>
        <dbReference type="ARBA" id="ARBA00022475"/>
    </source>
</evidence>
<dbReference type="GO" id="GO:0098796">
    <property type="term" value="C:membrane protein complex"/>
    <property type="evidence" value="ECO:0007669"/>
    <property type="project" value="UniProtKB-ARBA"/>
</dbReference>
<feature type="transmembrane region" description="Helical" evidence="14">
    <location>
        <begin position="279"/>
        <end position="302"/>
    </location>
</feature>
<feature type="transmembrane region" description="Helical" evidence="14">
    <location>
        <begin position="533"/>
        <end position="558"/>
    </location>
</feature>
<evidence type="ECO:0000256" key="12">
    <source>
        <dbReference type="ARBA" id="ARBA00038388"/>
    </source>
</evidence>
<dbReference type="Pfam" id="PF12704">
    <property type="entry name" value="MacB_PCD"/>
    <property type="match status" value="1"/>
</dbReference>
<dbReference type="InterPro" id="IPR027417">
    <property type="entry name" value="P-loop_NTPase"/>
</dbReference>
<evidence type="ECO:0000256" key="9">
    <source>
        <dbReference type="ARBA" id="ARBA00023136"/>
    </source>
</evidence>
<reference evidence="16 17" key="1">
    <citation type="submission" date="2019-02" db="EMBL/GenBank/DDBJ databases">
        <title>Genomic Encyclopedia of Type Strains, Phase IV (KMG-IV): sequencing the most valuable type-strain genomes for metagenomic binning, comparative biology and taxonomic classification.</title>
        <authorList>
            <person name="Goeker M."/>
        </authorList>
    </citation>
    <scope>NUCLEOTIDE SEQUENCE [LARGE SCALE GENOMIC DNA]</scope>
    <source>
        <strain evidence="16 17">DSM 10617</strain>
    </source>
</reference>
<dbReference type="InterPro" id="IPR017871">
    <property type="entry name" value="ABC_transporter-like_CS"/>
</dbReference>